<evidence type="ECO:0000256" key="2">
    <source>
        <dbReference type="ARBA" id="ARBA00022475"/>
    </source>
</evidence>
<evidence type="ECO:0000313" key="9">
    <source>
        <dbReference type="EMBL" id="WJW69010.1"/>
    </source>
</evidence>
<feature type="transmembrane region" description="Helical" evidence="6">
    <location>
        <begin position="584"/>
        <end position="602"/>
    </location>
</feature>
<accession>A0A8T7MB08</accession>
<evidence type="ECO:0000256" key="1">
    <source>
        <dbReference type="ARBA" id="ARBA00004651"/>
    </source>
</evidence>
<sequence>MSVHVAVTTKTKRSFTVRIGMWCARHAWLVIILWLVICGSLFATGQLVGTRTYGITDDVGLEKLDSIRAGSVFDANGGSEASETLYGIINHPDLKVTSPEFKAKIASVVIALRSATYLQDGIPAAVFSQVIDPTNTLPLLGLNSMDGSASRIQATIQGERELVKKKISAVRPLLTELTNQGSEFKVFFFSSTIINNEALELAAHELDGSLKITIPATFIILLIAFGTLAAALIPLFLAISSLMAAFGILAIYSNTTNGVDSNTTQLIVLMGLAVGIDYSLFMITRYRAERRRGRDKLTAIEIASGTAGRAVFFSGMVVIISLAGLFIIGIPTFISMAIATIGVVLVSVIGSFTLIPAVLAVLGNGVNWGRIPYFGRERNEGSGFWSKLVHRVMQHPLIMVSVVTVLLIALALPLFQFKLGNNGLDGLPDSLASVQAIHLLTDKWPQGTILRMNVVITNADKPETKQAIDNFTEVALKTNGLSGPVDKSLSRNGKALRLSIIMSGNRNDQSNKDLIRSIRNELIPRYFGSLPGVTALVSGATALTIDTTKLYMDALPLIFVFVLGLSFILLLVAFHSLVIPIKAIILNLLSTGASYGVLVLVFQEGWFSDQLGFRPTGVIESFVPLFLFTILFGLSMDYHLFILTRIKEAKDRGMPSDEAVEKGISITSGVITSAAAIMVVVFGVFVTLRIIIIKQLGLGLAVAVFVDATIIRSILLPAAMQLLGEMNWYIPRFLDWIPQVTIEGEPEEAKKGEELESTYIN</sequence>
<dbReference type="InterPro" id="IPR004869">
    <property type="entry name" value="MMPL_dom"/>
</dbReference>
<dbReference type="GO" id="GO:0005886">
    <property type="term" value="C:plasma membrane"/>
    <property type="evidence" value="ECO:0007669"/>
    <property type="project" value="UniProtKB-SubCell"/>
</dbReference>
<feature type="transmembrane region" description="Helical" evidence="6">
    <location>
        <begin position="264"/>
        <end position="286"/>
    </location>
</feature>
<comment type="subcellular location">
    <subcellularLocation>
        <location evidence="1">Cell membrane</location>
        <topology evidence="1">Multi-pass membrane protein</topology>
    </subcellularLocation>
</comment>
<feature type="transmembrane region" description="Helical" evidence="6">
    <location>
        <begin position="336"/>
        <end position="362"/>
    </location>
</feature>
<feature type="transmembrane region" description="Helical" evidence="6">
    <location>
        <begin position="554"/>
        <end position="577"/>
    </location>
</feature>
<dbReference type="EMBL" id="CP128400">
    <property type="protein sequence ID" value="WJW69010.1"/>
    <property type="molecule type" value="Genomic_DNA"/>
</dbReference>
<feature type="transmembrane region" description="Helical" evidence="6">
    <location>
        <begin position="307"/>
        <end position="330"/>
    </location>
</feature>
<protein>
    <submittedName>
        <fullName evidence="8">MMPL family transporter</fullName>
    </submittedName>
</protein>
<dbReference type="InterPro" id="IPR000731">
    <property type="entry name" value="SSD"/>
</dbReference>
<feature type="transmembrane region" description="Helical" evidence="6">
    <location>
        <begin position="622"/>
        <end position="643"/>
    </location>
</feature>
<keyword evidence="11" id="KW-1185">Reference proteome</keyword>
<evidence type="ECO:0000256" key="3">
    <source>
        <dbReference type="ARBA" id="ARBA00022692"/>
    </source>
</evidence>
<evidence type="ECO:0000256" key="6">
    <source>
        <dbReference type="SAM" id="Phobius"/>
    </source>
</evidence>
<dbReference type="RefSeq" id="WP_341470913.1">
    <property type="nucleotide sequence ID" value="NZ_CP128400.1"/>
</dbReference>
<reference evidence="9" key="2">
    <citation type="journal article" date="2024" name="Nature">
        <title>Anoxygenic phototroph of the Chloroflexota uses a type I reaction centre.</title>
        <authorList>
            <person name="Tsuji J.M."/>
            <person name="Shaw N.A."/>
            <person name="Nagashima S."/>
            <person name="Venkiteswaran J.J."/>
            <person name="Schiff S.L."/>
            <person name="Watanabe T."/>
            <person name="Fukui M."/>
            <person name="Hanada S."/>
            <person name="Tank M."/>
            <person name="Neufeld J.D."/>
        </authorList>
    </citation>
    <scope>NUCLEOTIDE SEQUENCE</scope>
    <source>
        <strain evidence="9">L227-S17</strain>
    </source>
</reference>
<dbReference type="Gene3D" id="1.20.1640.10">
    <property type="entry name" value="Multidrug efflux transporter AcrB transmembrane domain"/>
    <property type="match status" value="2"/>
</dbReference>
<dbReference type="PROSITE" id="PS50156">
    <property type="entry name" value="SSD"/>
    <property type="match status" value="1"/>
</dbReference>
<feature type="transmembrane region" description="Helical" evidence="6">
    <location>
        <begin position="664"/>
        <end position="692"/>
    </location>
</feature>
<evidence type="ECO:0000259" key="7">
    <source>
        <dbReference type="PROSITE" id="PS50156"/>
    </source>
</evidence>
<feature type="transmembrane region" description="Helical" evidence="6">
    <location>
        <begin position="219"/>
        <end position="252"/>
    </location>
</feature>
<gene>
    <name evidence="8" type="ORF">HXX08_24760</name>
    <name evidence="9" type="ORF">OZ401_002601</name>
</gene>
<dbReference type="PANTHER" id="PTHR33406:SF13">
    <property type="entry name" value="MEMBRANE PROTEIN YDFJ"/>
    <property type="match status" value="1"/>
</dbReference>
<dbReference type="Proteomes" id="UP000521676">
    <property type="component" value="Unassembled WGS sequence"/>
</dbReference>
<dbReference type="PANTHER" id="PTHR33406">
    <property type="entry name" value="MEMBRANE PROTEIN MJ1562-RELATED"/>
    <property type="match status" value="1"/>
</dbReference>
<dbReference type="InterPro" id="IPR050545">
    <property type="entry name" value="Mycobact_MmpL"/>
</dbReference>
<dbReference type="SUPFAM" id="SSF82866">
    <property type="entry name" value="Multidrug efflux transporter AcrB transmembrane domain"/>
    <property type="match status" value="2"/>
</dbReference>
<evidence type="ECO:0000313" key="8">
    <source>
        <dbReference type="EMBL" id="NWJ49082.1"/>
    </source>
</evidence>
<keyword evidence="2" id="KW-1003">Cell membrane</keyword>
<dbReference type="AlphaFoldDB" id="A0A8T7MB08"/>
<evidence type="ECO:0000256" key="5">
    <source>
        <dbReference type="ARBA" id="ARBA00023136"/>
    </source>
</evidence>
<name>A0A8T7MB08_9CHLR</name>
<evidence type="ECO:0000256" key="4">
    <source>
        <dbReference type="ARBA" id="ARBA00022989"/>
    </source>
</evidence>
<evidence type="ECO:0000313" key="10">
    <source>
        <dbReference type="Proteomes" id="UP000521676"/>
    </source>
</evidence>
<dbReference type="EMBL" id="JACATZ010000003">
    <property type="protein sequence ID" value="NWJ49082.1"/>
    <property type="molecule type" value="Genomic_DNA"/>
</dbReference>
<keyword evidence="3 6" id="KW-0812">Transmembrane</keyword>
<feature type="transmembrane region" description="Helical" evidence="6">
    <location>
        <begin position="698"/>
        <end position="723"/>
    </location>
</feature>
<dbReference type="Proteomes" id="UP001431572">
    <property type="component" value="Chromosome 2"/>
</dbReference>
<keyword evidence="5 6" id="KW-0472">Membrane</keyword>
<feature type="domain" description="SSD" evidence="7">
    <location>
        <begin position="231"/>
        <end position="361"/>
    </location>
</feature>
<keyword evidence="4 6" id="KW-1133">Transmembrane helix</keyword>
<feature type="transmembrane region" description="Helical" evidence="6">
    <location>
        <begin position="27"/>
        <end position="48"/>
    </location>
</feature>
<evidence type="ECO:0000313" key="11">
    <source>
        <dbReference type="Proteomes" id="UP001431572"/>
    </source>
</evidence>
<reference evidence="8 10" key="1">
    <citation type="submission" date="2020-06" db="EMBL/GenBank/DDBJ databases">
        <title>Anoxygenic phototrophic Chloroflexota member uses a Type I reaction center.</title>
        <authorList>
            <person name="Tsuji J.M."/>
            <person name="Shaw N.A."/>
            <person name="Nagashima S."/>
            <person name="Venkiteswaran J."/>
            <person name="Schiff S.L."/>
            <person name="Hanada S."/>
            <person name="Tank M."/>
            <person name="Neufeld J.D."/>
        </authorList>
    </citation>
    <scope>NUCLEOTIDE SEQUENCE [LARGE SCALE GENOMIC DNA]</scope>
    <source>
        <strain evidence="8">L227-S17</strain>
    </source>
</reference>
<organism evidence="8 10">
    <name type="scientific">Candidatus Chlorohelix allophototropha</name>
    <dbReference type="NCBI Taxonomy" id="3003348"/>
    <lineage>
        <taxon>Bacteria</taxon>
        <taxon>Bacillati</taxon>
        <taxon>Chloroflexota</taxon>
        <taxon>Chloroflexia</taxon>
        <taxon>Candidatus Chloroheliales</taxon>
        <taxon>Candidatus Chloroheliaceae</taxon>
        <taxon>Candidatus Chlorohelix</taxon>
    </lineage>
</organism>
<dbReference type="Pfam" id="PF03176">
    <property type="entry name" value="MMPL"/>
    <property type="match status" value="2"/>
</dbReference>
<proteinExistence type="predicted"/>
<feature type="transmembrane region" description="Helical" evidence="6">
    <location>
        <begin position="397"/>
        <end position="417"/>
    </location>
</feature>